<comment type="caution">
    <text evidence="1">The sequence shown here is derived from an EMBL/GenBank/DDBJ whole genome shotgun (WGS) entry which is preliminary data.</text>
</comment>
<dbReference type="EMBL" id="WWCW01000040">
    <property type="protein sequence ID" value="MYM88184.1"/>
    <property type="molecule type" value="Genomic_DNA"/>
</dbReference>
<evidence type="ECO:0000313" key="2">
    <source>
        <dbReference type="Proteomes" id="UP000470302"/>
    </source>
</evidence>
<gene>
    <name evidence="1" type="ORF">GTP91_13465</name>
</gene>
<sequence length="209" mass="23717">MPIIEPITLTLAELASRWNQTTRQVLEQGLPMYFYFDGLVFDFGDKWHRANGDVQEQQTLEAHQTRLSTVDLDLQRQALHKRGLLKLTQWEDALSDEDLRNLQAESDRLHKEITRLTALLKERNEERQRHVRNGLLRAAPRTLRDIAQHGQSKFPQFAFMPNSPTGNEKIAGGAVVALEDGFPVKALLTEADLVIAMLDVRAAEAADQP</sequence>
<dbReference type="AlphaFoldDB" id="A0A845G1J8"/>
<accession>A0A845G1J8</accession>
<evidence type="ECO:0000313" key="1">
    <source>
        <dbReference type="EMBL" id="MYM88184.1"/>
    </source>
</evidence>
<name>A0A845G1J8_9BURK</name>
<organism evidence="1 2">
    <name type="scientific">Duganella vulcania</name>
    <dbReference type="NCBI Taxonomy" id="2692166"/>
    <lineage>
        <taxon>Bacteria</taxon>
        <taxon>Pseudomonadati</taxon>
        <taxon>Pseudomonadota</taxon>
        <taxon>Betaproteobacteria</taxon>
        <taxon>Burkholderiales</taxon>
        <taxon>Oxalobacteraceae</taxon>
        <taxon>Telluria group</taxon>
        <taxon>Duganella</taxon>
    </lineage>
</organism>
<dbReference type="RefSeq" id="WP_161097253.1">
    <property type="nucleotide sequence ID" value="NZ_WWCW01000040.1"/>
</dbReference>
<reference evidence="1 2" key="1">
    <citation type="submission" date="2020-01" db="EMBL/GenBank/DDBJ databases">
        <title>Novel species isolated from a subtropical stream in China.</title>
        <authorList>
            <person name="Lu H."/>
        </authorList>
    </citation>
    <scope>NUCLEOTIDE SEQUENCE [LARGE SCALE GENOMIC DNA]</scope>
    <source>
        <strain evidence="1 2">FT82W</strain>
    </source>
</reference>
<dbReference type="Proteomes" id="UP000470302">
    <property type="component" value="Unassembled WGS sequence"/>
</dbReference>
<proteinExistence type="predicted"/>
<protein>
    <submittedName>
        <fullName evidence="1">Uncharacterized protein</fullName>
    </submittedName>
</protein>